<keyword evidence="3" id="KW-0813">Transport</keyword>
<dbReference type="InterPro" id="IPR020846">
    <property type="entry name" value="MFS_dom"/>
</dbReference>
<evidence type="ECO:0000256" key="2">
    <source>
        <dbReference type="ARBA" id="ARBA00010992"/>
    </source>
</evidence>
<dbReference type="Gene3D" id="3.30.200.20">
    <property type="entry name" value="Phosphorylase Kinase, domain 1"/>
    <property type="match status" value="1"/>
</dbReference>
<feature type="transmembrane region" description="Helical" evidence="8">
    <location>
        <begin position="448"/>
        <end position="466"/>
    </location>
</feature>
<reference evidence="11 12" key="1">
    <citation type="journal article" date="2021" name="Comput. Struct. Biotechnol. J.">
        <title>De novo genome assembly of the potent medicinal plant Rehmannia glutinosa using nanopore technology.</title>
        <authorList>
            <person name="Ma L."/>
            <person name="Dong C."/>
            <person name="Song C."/>
            <person name="Wang X."/>
            <person name="Zheng X."/>
            <person name="Niu Y."/>
            <person name="Chen S."/>
            <person name="Feng W."/>
        </authorList>
    </citation>
    <scope>NUCLEOTIDE SEQUENCE [LARGE SCALE GENOMIC DNA]</scope>
    <source>
        <strain evidence="11">DH-2019</strain>
    </source>
</reference>
<dbReference type="InterPro" id="IPR011009">
    <property type="entry name" value="Kinase-like_dom_sf"/>
</dbReference>
<dbReference type="PRINTS" id="PR00171">
    <property type="entry name" value="SUGRTRNSPORT"/>
</dbReference>
<organism evidence="11 12">
    <name type="scientific">Rehmannia glutinosa</name>
    <name type="common">Chinese foxglove</name>
    <dbReference type="NCBI Taxonomy" id="99300"/>
    <lineage>
        <taxon>Eukaryota</taxon>
        <taxon>Viridiplantae</taxon>
        <taxon>Streptophyta</taxon>
        <taxon>Embryophyta</taxon>
        <taxon>Tracheophyta</taxon>
        <taxon>Spermatophyta</taxon>
        <taxon>Magnoliopsida</taxon>
        <taxon>eudicotyledons</taxon>
        <taxon>Gunneridae</taxon>
        <taxon>Pentapetalae</taxon>
        <taxon>asterids</taxon>
        <taxon>lamiids</taxon>
        <taxon>Lamiales</taxon>
        <taxon>Orobanchaceae</taxon>
        <taxon>Rehmannieae</taxon>
        <taxon>Rehmannia</taxon>
    </lineage>
</organism>
<gene>
    <name evidence="11" type="ORF">DH2020_045411</name>
</gene>
<evidence type="ECO:0000313" key="11">
    <source>
        <dbReference type="EMBL" id="KAK6120846.1"/>
    </source>
</evidence>
<dbReference type="InterPro" id="IPR005829">
    <property type="entry name" value="Sugar_transporter_CS"/>
</dbReference>
<feature type="transmembrane region" description="Helical" evidence="8">
    <location>
        <begin position="98"/>
        <end position="121"/>
    </location>
</feature>
<dbReference type="PROSITE" id="PS50948">
    <property type="entry name" value="PAN"/>
    <property type="match status" value="1"/>
</dbReference>
<evidence type="ECO:0000259" key="9">
    <source>
        <dbReference type="PROSITE" id="PS50850"/>
    </source>
</evidence>
<sequence length="792" mass="87207">MSAAVLVAIVAAVGNLLQGWDNATMAGGIIYIKREFKWENEPTMEGLTVAMSLIGATLITLCSGGISDWLGRRPMLIISSVFYILSGVLMLWSPNVYLLLFARLLDGFGIGLAVTYVPLYISEMSPPETRGLLSTLPHWRLMLGVLFGPSLVYFALTIFYLPESPRWLMSKGRMLEARQVLQRLRGKEDVSSEMALLVEGLEVGDETSIEEYIIGPPNELPDEEKQNTEKEEIKLFTPEGVSSVVALRRVGNQPKNEEWDEASNAKQDEDYASISETDDSLHSPLISRQTTSNYKMRQGSGHLQSGNAEGIGSGWQLAWKWKEGEEGFQRIYLHEDGVTRSWRDPLDGECTKAAALVSQPALYKKRLMDQHPVGPAMIHPSAAADKEPHWKYLFELGVKHALLVGMGIQMIQQFLGINAVLYYTPQILEQAGVQLLLSDMGISSESSSLLISAIMTLLMLPSVAIAMRLMDVSGRRSLLLNTNPVLTTTLIILVIVRVVHVGSIVKAAVSTASVILYSCFFAMGFGPIPNILCAEIFPTRVRGICIAICVLTFWICNIIVTYTLPVMLSSIGLAGIFSIYAMASIISWAFVYLKVPETKGMPLEVITEFFAMGAKQTTDAKNHGNQGEWDSGNWTSGCVRRVPLSCEGNNGITNGGREEDGFLRLPRMKMSGYSDRWSGTEDQCEGRCLSNCSCIAYGFDDEIRCKKRTSELALAGASGSIDSSFQDALNQANLEELPLFKFEILSNATDRFSEGNKLGKGGFGHVYKGELANVGEKLQLRGCRKLLMVDTR</sequence>
<dbReference type="Pfam" id="PF00083">
    <property type="entry name" value="Sugar_tr"/>
    <property type="match status" value="3"/>
</dbReference>
<feature type="transmembrane region" description="Helical" evidence="8">
    <location>
        <begin position="570"/>
        <end position="593"/>
    </location>
</feature>
<evidence type="ECO:0000256" key="3">
    <source>
        <dbReference type="ARBA" id="ARBA00022448"/>
    </source>
</evidence>
<keyword evidence="12" id="KW-1185">Reference proteome</keyword>
<feature type="domain" description="Major facilitator superfamily (MFS) profile" evidence="9">
    <location>
        <begin position="7"/>
        <end position="599"/>
    </location>
</feature>
<feature type="transmembrane region" description="Helical" evidence="8">
    <location>
        <begin position="43"/>
        <end position="62"/>
    </location>
</feature>
<dbReference type="SUPFAM" id="SSF103473">
    <property type="entry name" value="MFS general substrate transporter"/>
    <property type="match status" value="1"/>
</dbReference>
<dbReference type="InterPro" id="IPR036259">
    <property type="entry name" value="MFS_trans_sf"/>
</dbReference>
<dbReference type="EMBL" id="JABTTQ020002990">
    <property type="protein sequence ID" value="KAK6120846.1"/>
    <property type="molecule type" value="Genomic_DNA"/>
</dbReference>
<evidence type="ECO:0000259" key="10">
    <source>
        <dbReference type="PROSITE" id="PS50948"/>
    </source>
</evidence>
<dbReference type="InterPro" id="IPR003663">
    <property type="entry name" value="Sugar/inositol_transpt"/>
</dbReference>
<feature type="transmembrane region" description="Helical" evidence="8">
    <location>
        <begin position="74"/>
        <end position="92"/>
    </location>
</feature>
<dbReference type="Pfam" id="PF08276">
    <property type="entry name" value="PAN_2"/>
    <property type="match status" value="1"/>
</dbReference>
<evidence type="ECO:0000256" key="8">
    <source>
        <dbReference type="SAM" id="Phobius"/>
    </source>
</evidence>
<dbReference type="PROSITE" id="PS00216">
    <property type="entry name" value="SUGAR_TRANSPORT_1"/>
    <property type="match status" value="1"/>
</dbReference>
<dbReference type="InterPro" id="IPR050814">
    <property type="entry name" value="Myo-inositol_Transporter"/>
</dbReference>
<dbReference type="InterPro" id="IPR005828">
    <property type="entry name" value="MFS_sugar_transport-like"/>
</dbReference>
<feature type="transmembrane region" description="Helical" evidence="8">
    <location>
        <begin position="478"/>
        <end position="499"/>
    </location>
</feature>
<evidence type="ECO:0000256" key="1">
    <source>
        <dbReference type="ARBA" id="ARBA00004141"/>
    </source>
</evidence>
<comment type="similarity">
    <text evidence="7">Belongs to the major facilitator superfamily. Phosphate:H(+) symporter (TC 2.A.1.9) family.</text>
</comment>
<accession>A0ABR0UEE2</accession>
<keyword evidence="6 8" id="KW-0472">Membrane</keyword>
<dbReference type="SUPFAM" id="SSF56112">
    <property type="entry name" value="Protein kinase-like (PK-like)"/>
    <property type="match status" value="1"/>
</dbReference>
<evidence type="ECO:0000256" key="7">
    <source>
        <dbReference type="ARBA" id="ARBA00044504"/>
    </source>
</evidence>
<comment type="subcellular location">
    <subcellularLocation>
        <location evidence="1">Membrane</location>
        <topology evidence="1">Multi-pass membrane protein</topology>
    </subcellularLocation>
</comment>
<feature type="transmembrane region" description="Helical" evidence="8">
    <location>
        <begin position="141"/>
        <end position="161"/>
    </location>
</feature>
<evidence type="ECO:0008006" key="13">
    <source>
        <dbReference type="Google" id="ProtNLM"/>
    </source>
</evidence>
<dbReference type="Gene3D" id="1.20.1250.20">
    <property type="entry name" value="MFS general substrate transporter like domains"/>
    <property type="match status" value="2"/>
</dbReference>
<feature type="transmembrane region" description="Helical" evidence="8">
    <location>
        <begin position="544"/>
        <end position="564"/>
    </location>
</feature>
<dbReference type="CDD" id="cd01098">
    <property type="entry name" value="PAN_AP_plant"/>
    <property type="match status" value="1"/>
</dbReference>
<dbReference type="PROSITE" id="PS00217">
    <property type="entry name" value="SUGAR_TRANSPORT_2"/>
    <property type="match status" value="1"/>
</dbReference>
<feature type="transmembrane region" description="Helical" evidence="8">
    <location>
        <begin position="511"/>
        <end position="532"/>
    </location>
</feature>
<protein>
    <recommendedName>
        <fullName evidence="13">Major facilitator superfamily (MFS) profile domain-containing protein</fullName>
    </recommendedName>
</protein>
<dbReference type="PANTHER" id="PTHR48020">
    <property type="entry name" value="PROTON MYO-INOSITOL COTRANSPORTER"/>
    <property type="match status" value="1"/>
</dbReference>
<keyword evidence="5 8" id="KW-1133">Transmembrane helix</keyword>
<comment type="similarity">
    <text evidence="2">Belongs to the major facilitator superfamily. Sugar transporter (TC 2.A.1.1) family.</text>
</comment>
<feature type="domain" description="Apple" evidence="10">
    <location>
        <begin position="646"/>
        <end position="733"/>
    </location>
</feature>
<proteinExistence type="inferred from homology"/>
<dbReference type="PROSITE" id="PS50850">
    <property type="entry name" value="MFS"/>
    <property type="match status" value="1"/>
</dbReference>
<evidence type="ECO:0000256" key="5">
    <source>
        <dbReference type="ARBA" id="ARBA00022989"/>
    </source>
</evidence>
<dbReference type="InterPro" id="IPR003609">
    <property type="entry name" value="Pan_app"/>
</dbReference>
<dbReference type="PANTHER" id="PTHR48020:SF35">
    <property type="entry name" value="SUGAR TRANSPORTER"/>
    <property type="match status" value="1"/>
</dbReference>
<comment type="caution">
    <text evidence="11">The sequence shown here is derived from an EMBL/GenBank/DDBJ whole genome shotgun (WGS) entry which is preliminary data.</text>
</comment>
<keyword evidence="4 8" id="KW-0812">Transmembrane</keyword>
<evidence type="ECO:0000256" key="4">
    <source>
        <dbReference type="ARBA" id="ARBA00022692"/>
    </source>
</evidence>
<evidence type="ECO:0000313" key="12">
    <source>
        <dbReference type="Proteomes" id="UP001318860"/>
    </source>
</evidence>
<name>A0ABR0UEE2_REHGL</name>
<dbReference type="Proteomes" id="UP001318860">
    <property type="component" value="Unassembled WGS sequence"/>
</dbReference>
<evidence type="ECO:0000256" key="6">
    <source>
        <dbReference type="ARBA" id="ARBA00023136"/>
    </source>
</evidence>